<gene>
    <name evidence="1" type="ORF">ALP8811_02175</name>
</gene>
<dbReference type="Proteomes" id="UP000244911">
    <property type="component" value="Unassembled WGS sequence"/>
</dbReference>
<organism evidence="1 2">
    <name type="scientific">Aliiroseovarius pelagivivens</name>
    <dbReference type="NCBI Taxonomy" id="1639690"/>
    <lineage>
        <taxon>Bacteria</taxon>
        <taxon>Pseudomonadati</taxon>
        <taxon>Pseudomonadota</taxon>
        <taxon>Alphaproteobacteria</taxon>
        <taxon>Rhodobacterales</taxon>
        <taxon>Paracoccaceae</taxon>
        <taxon>Aliiroseovarius</taxon>
    </lineage>
</organism>
<dbReference type="Pfam" id="PF10649">
    <property type="entry name" value="DUF2478"/>
    <property type="match status" value="1"/>
</dbReference>
<evidence type="ECO:0000313" key="1">
    <source>
        <dbReference type="EMBL" id="SPF77152.1"/>
    </source>
</evidence>
<dbReference type="RefSeq" id="WP_108857106.1">
    <property type="nucleotide sequence ID" value="NZ_OMOI01000001.1"/>
</dbReference>
<dbReference type="OrthoDB" id="5918880at2"/>
<sequence>MKIAFTMASGRGDTDELLLELASRLTSFGWRLGGIVQINTERSYDGPCDMDVKVLPEGPVLRISQNLGQNSRGCRLDAGALEASVGLAEAELAKGIDCLIINKFGKQEAEGRGFRDVIAKALADDIPVLVGLNHLNQEAFEAYTAGLAVQLDGNLAALESWFLEHSSDLKCA</sequence>
<keyword evidence="2" id="KW-1185">Reference proteome</keyword>
<reference evidence="1 2" key="1">
    <citation type="submission" date="2018-03" db="EMBL/GenBank/DDBJ databases">
        <authorList>
            <person name="Keele B.F."/>
        </authorList>
    </citation>
    <scope>NUCLEOTIDE SEQUENCE [LARGE SCALE GENOMIC DNA]</scope>
    <source>
        <strain evidence="1 2">CECT 8811</strain>
    </source>
</reference>
<dbReference type="AlphaFoldDB" id="A0A2R8AM77"/>
<name>A0A2R8AM77_9RHOB</name>
<evidence type="ECO:0000313" key="2">
    <source>
        <dbReference type="Proteomes" id="UP000244911"/>
    </source>
</evidence>
<dbReference type="EMBL" id="OMOI01000001">
    <property type="protein sequence ID" value="SPF77152.1"/>
    <property type="molecule type" value="Genomic_DNA"/>
</dbReference>
<dbReference type="InterPro" id="IPR018912">
    <property type="entry name" value="DUF2478"/>
</dbReference>
<accession>A0A2R8AM77</accession>
<proteinExistence type="predicted"/>
<protein>
    <recommendedName>
        <fullName evidence="3">3-dehydroquinate dehydratase</fullName>
    </recommendedName>
</protein>
<evidence type="ECO:0008006" key="3">
    <source>
        <dbReference type="Google" id="ProtNLM"/>
    </source>
</evidence>